<dbReference type="InterPro" id="IPR003737">
    <property type="entry name" value="GlcNAc_PI_deacetylase-related"/>
</dbReference>
<proteinExistence type="predicted"/>
<organism evidence="1 2">
    <name type="scientific">Tectimicrobiota bacterium</name>
    <dbReference type="NCBI Taxonomy" id="2528274"/>
    <lineage>
        <taxon>Bacteria</taxon>
        <taxon>Pseudomonadati</taxon>
        <taxon>Nitrospinota/Tectimicrobiota group</taxon>
        <taxon>Candidatus Tectimicrobiota</taxon>
    </lineage>
</organism>
<dbReference type="EMBL" id="JACQWF010000220">
    <property type="protein sequence ID" value="MBI4595683.1"/>
    <property type="molecule type" value="Genomic_DNA"/>
</dbReference>
<reference evidence="1" key="1">
    <citation type="submission" date="2020-07" db="EMBL/GenBank/DDBJ databases">
        <title>Huge and variable diversity of episymbiotic CPR bacteria and DPANN archaea in groundwater ecosystems.</title>
        <authorList>
            <person name="He C.Y."/>
            <person name="Keren R."/>
            <person name="Whittaker M."/>
            <person name="Farag I.F."/>
            <person name="Doudna J."/>
            <person name="Cate J.H.D."/>
            <person name="Banfield J.F."/>
        </authorList>
    </citation>
    <scope>NUCLEOTIDE SEQUENCE</scope>
    <source>
        <strain evidence="1">NC_groundwater_1482_Ag_S-0.65um_47_24</strain>
    </source>
</reference>
<protein>
    <submittedName>
        <fullName evidence="1">PIG-L family deacetylase</fullName>
    </submittedName>
</protein>
<dbReference type="Proteomes" id="UP000772181">
    <property type="component" value="Unassembled WGS sequence"/>
</dbReference>
<evidence type="ECO:0000313" key="2">
    <source>
        <dbReference type="Proteomes" id="UP000772181"/>
    </source>
</evidence>
<dbReference type="GO" id="GO:0016811">
    <property type="term" value="F:hydrolase activity, acting on carbon-nitrogen (but not peptide) bonds, in linear amides"/>
    <property type="evidence" value="ECO:0007669"/>
    <property type="project" value="TreeGrafter"/>
</dbReference>
<sequence>MQSNNAKRAMVIVAHPDDAELGAGGFIARLAQKGFEIRYIICTNGNKGTKDSNLSPHKLAEIREVEQREAAKVLGVSSILFLRHEDGDLEPNKAFRMELAILIREFQPETIITHDPWRHYLIHPDHRAVGITVMDAIVSARDHLFLPVAGFLGFEAWAPREIFFTFPENPDYYEDISETMEIKLKATSQHLSQIGSFQNWENNIKNRARELGKAKGFPYAEAYKRVELH</sequence>
<gene>
    <name evidence="1" type="ORF">HY730_04800</name>
</gene>
<dbReference type="AlphaFoldDB" id="A0A933GKS6"/>
<dbReference type="Pfam" id="PF02585">
    <property type="entry name" value="PIG-L"/>
    <property type="match status" value="1"/>
</dbReference>
<dbReference type="PANTHER" id="PTHR12993:SF11">
    <property type="entry name" value="N-ACETYLGLUCOSAMINYL-PHOSPHATIDYLINOSITOL DE-N-ACETYLASE"/>
    <property type="match status" value="1"/>
</dbReference>
<dbReference type="InterPro" id="IPR024078">
    <property type="entry name" value="LmbE-like_dom_sf"/>
</dbReference>
<name>A0A933GKS6_UNCTE</name>
<dbReference type="PANTHER" id="PTHR12993">
    <property type="entry name" value="N-ACETYLGLUCOSAMINYL-PHOSPHATIDYLINOSITOL DE-N-ACETYLASE-RELATED"/>
    <property type="match status" value="1"/>
</dbReference>
<evidence type="ECO:0000313" key="1">
    <source>
        <dbReference type="EMBL" id="MBI4595683.1"/>
    </source>
</evidence>
<dbReference type="Gene3D" id="3.40.50.10320">
    <property type="entry name" value="LmbE-like"/>
    <property type="match status" value="1"/>
</dbReference>
<dbReference type="SUPFAM" id="SSF102588">
    <property type="entry name" value="LmbE-like"/>
    <property type="match status" value="1"/>
</dbReference>
<accession>A0A933GKS6</accession>
<comment type="caution">
    <text evidence="1">The sequence shown here is derived from an EMBL/GenBank/DDBJ whole genome shotgun (WGS) entry which is preliminary data.</text>
</comment>